<dbReference type="GO" id="GO:0046677">
    <property type="term" value="P:response to antibiotic"/>
    <property type="evidence" value="ECO:0007669"/>
    <property type="project" value="UniProtKB-KW"/>
</dbReference>
<dbReference type="Gene3D" id="3.40.50.300">
    <property type="entry name" value="P-loop containing nucleotide triphosphate hydrolases"/>
    <property type="match status" value="1"/>
</dbReference>
<sequence length="243" mass="25047">MVSTVSGARLPVATGVVRAALKTGALVRLSQVTKQFGDEVVLRGAELRVRPGELVGVAGARGAGKTVLASVAAALLPPDEGRVSLFGRDPWEDCGLARSGVGLVPDRVPVADRLSCFDVLVCCALRSGASRGEAEREAGVLLAACELGDVAHVQAAECTTGQQVLLRLAAALLGGRALLVLDDPFTGVDGWESEVVRAVLREFAAAGGGVLCAARDRAALEDWCDTHLALRSGSLSAAPRAFR</sequence>
<dbReference type="InterPro" id="IPR050763">
    <property type="entry name" value="ABC_transporter_ATP-binding"/>
</dbReference>
<evidence type="ECO:0000256" key="2">
    <source>
        <dbReference type="ARBA" id="ARBA00022448"/>
    </source>
</evidence>
<dbReference type="EMBL" id="CP023445">
    <property type="protein sequence ID" value="ATE54188.1"/>
    <property type="molecule type" value="Genomic_DNA"/>
</dbReference>
<dbReference type="GO" id="GO:0005886">
    <property type="term" value="C:plasma membrane"/>
    <property type="evidence" value="ECO:0007669"/>
    <property type="project" value="UniProtKB-SubCell"/>
</dbReference>
<dbReference type="Pfam" id="PF00005">
    <property type="entry name" value="ABC_tran"/>
    <property type="match status" value="1"/>
</dbReference>
<dbReference type="Proteomes" id="UP000218505">
    <property type="component" value="Chromosome"/>
</dbReference>
<feature type="domain" description="ABC transporter" evidence="6">
    <location>
        <begin position="27"/>
        <end position="243"/>
    </location>
</feature>
<evidence type="ECO:0000256" key="5">
    <source>
        <dbReference type="ARBA" id="ARBA00023251"/>
    </source>
</evidence>
<dbReference type="AlphaFoldDB" id="A0A290Z5B2"/>
<dbReference type="InterPro" id="IPR003439">
    <property type="entry name" value="ABC_transporter-like_ATP-bd"/>
</dbReference>
<comment type="subcellular location">
    <subcellularLocation>
        <location evidence="1">Cell membrane</location>
        <topology evidence="1">Peripheral membrane protein</topology>
    </subcellularLocation>
</comment>
<protein>
    <recommendedName>
        <fullName evidence="6">ABC transporter domain-containing protein</fullName>
    </recommendedName>
</protein>
<keyword evidence="3" id="KW-0547">Nucleotide-binding</keyword>
<evidence type="ECO:0000259" key="6">
    <source>
        <dbReference type="PROSITE" id="PS50893"/>
    </source>
</evidence>
<evidence type="ECO:0000256" key="3">
    <source>
        <dbReference type="ARBA" id="ARBA00022741"/>
    </source>
</evidence>
<dbReference type="GO" id="GO:0016887">
    <property type="term" value="F:ATP hydrolysis activity"/>
    <property type="evidence" value="ECO:0007669"/>
    <property type="project" value="InterPro"/>
</dbReference>
<gene>
    <name evidence="7" type="ORF">CNX65_13555</name>
</gene>
<evidence type="ECO:0000256" key="4">
    <source>
        <dbReference type="ARBA" id="ARBA00022840"/>
    </source>
</evidence>
<evidence type="ECO:0000313" key="7">
    <source>
        <dbReference type="EMBL" id="ATE54188.1"/>
    </source>
</evidence>
<proteinExistence type="predicted"/>
<dbReference type="InterPro" id="IPR003593">
    <property type="entry name" value="AAA+_ATPase"/>
</dbReference>
<keyword evidence="4" id="KW-0067">ATP-binding</keyword>
<dbReference type="PANTHER" id="PTHR42711:SF19">
    <property type="entry name" value="DOXORUBICIN RESISTANCE ATP-BINDING PROTEIN DRRA"/>
    <property type="match status" value="1"/>
</dbReference>
<dbReference type="KEGG" id="apre:CNX65_13555"/>
<dbReference type="PROSITE" id="PS50893">
    <property type="entry name" value="ABC_TRANSPORTER_2"/>
    <property type="match status" value="1"/>
</dbReference>
<dbReference type="SUPFAM" id="SSF52540">
    <property type="entry name" value="P-loop containing nucleoside triphosphate hydrolases"/>
    <property type="match status" value="1"/>
</dbReference>
<evidence type="ECO:0000313" key="8">
    <source>
        <dbReference type="Proteomes" id="UP000218505"/>
    </source>
</evidence>
<dbReference type="RefSeq" id="WP_096493106.1">
    <property type="nucleotide sequence ID" value="NZ_CP023445.1"/>
</dbReference>
<reference evidence="7" key="1">
    <citation type="submission" date="2017-09" db="EMBL/GenBank/DDBJ databases">
        <title>Complete Genome Sequence of ansamitocin-producing Bacterium Actinosynnema pretiosum X47.</title>
        <authorList>
            <person name="Cao G."/>
            <person name="Zong G."/>
            <person name="Zhong C."/>
            <person name="Fu J."/>
        </authorList>
    </citation>
    <scope>NUCLEOTIDE SEQUENCE [LARGE SCALE GENOMIC DNA]</scope>
    <source>
        <strain evidence="7">X47</strain>
    </source>
</reference>
<name>A0A290Z5B2_9PSEU</name>
<evidence type="ECO:0000256" key="1">
    <source>
        <dbReference type="ARBA" id="ARBA00004202"/>
    </source>
</evidence>
<dbReference type="SMART" id="SM00382">
    <property type="entry name" value="AAA"/>
    <property type="match status" value="1"/>
</dbReference>
<accession>A0A290Z5B2</accession>
<dbReference type="GO" id="GO:0005524">
    <property type="term" value="F:ATP binding"/>
    <property type="evidence" value="ECO:0007669"/>
    <property type="project" value="UniProtKB-KW"/>
</dbReference>
<dbReference type="InterPro" id="IPR027417">
    <property type="entry name" value="P-loop_NTPase"/>
</dbReference>
<dbReference type="PANTHER" id="PTHR42711">
    <property type="entry name" value="ABC TRANSPORTER ATP-BINDING PROTEIN"/>
    <property type="match status" value="1"/>
</dbReference>
<organism evidence="7 8">
    <name type="scientific">Actinosynnema pretiosum</name>
    <dbReference type="NCBI Taxonomy" id="42197"/>
    <lineage>
        <taxon>Bacteria</taxon>
        <taxon>Bacillati</taxon>
        <taxon>Actinomycetota</taxon>
        <taxon>Actinomycetes</taxon>
        <taxon>Pseudonocardiales</taxon>
        <taxon>Pseudonocardiaceae</taxon>
        <taxon>Actinosynnema</taxon>
    </lineage>
</organism>
<keyword evidence="5" id="KW-0046">Antibiotic resistance</keyword>
<keyword evidence="2" id="KW-0813">Transport</keyword>
<keyword evidence="8" id="KW-1185">Reference proteome</keyword>